<comment type="caution">
    <text evidence="1">The sequence shown here is derived from an EMBL/GenBank/DDBJ whole genome shotgun (WGS) entry which is preliminary data.</text>
</comment>
<accession>A0A9D2UTI3</accession>
<dbReference type="AlphaFoldDB" id="A0A9D2UTI3"/>
<feature type="non-terminal residue" evidence="1">
    <location>
        <position position="1"/>
    </location>
</feature>
<sequence length="34" mass="3880">RHRSVNNFMVNIMAAVVAYCLNPNKPTFQNMLKG</sequence>
<gene>
    <name evidence="1" type="ORF">K8V79_08995</name>
    <name evidence="2" type="ORF">K8V79_12580</name>
</gene>
<organism evidence="1 3">
    <name type="scientific">Acinetobacter lwoffii</name>
    <dbReference type="NCBI Taxonomy" id="28090"/>
    <lineage>
        <taxon>Bacteria</taxon>
        <taxon>Pseudomonadati</taxon>
        <taxon>Pseudomonadota</taxon>
        <taxon>Gammaproteobacteria</taxon>
        <taxon>Moraxellales</taxon>
        <taxon>Moraxellaceae</taxon>
        <taxon>Acinetobacter</taxon>
    </lineage>
</organism>
<reference evidence="1" key="2">
    <citation type="submission" date="2021-09" db="EMBL/GenBank/DDBJ databases">
        <authorList>
            <person name="Gilroy R."/>
        </authorList>
    </citation>
    <scope>NUCLEOTIDE SEQUENCE</scope>
    <source>
        <strain evidence="1">CHK135-1449</strain>
    </source>
</reference>
<dbReference type="Proteomes" id="UP000787156">
    <property type="component" value="Unassembled WGS sequence"/>
</dbReference>
<evidence type="ECO:0000313" key="3">
    <source>
        <dbReference type="Proteomes" id="UP000787156"/>
    </source>
</evidence>
<protein>
    <submittedName>
        <fullName evidence="1">IS982 family transposase</fullName>
    </submittedName>
</protein>
<proteinExistence type="predicted"/>
<evidence type="ECO:0000313" key="1">
    <source>
        <dbReference type="EMBL" id="HJF28362.1"/>
    </source>
</evidence>
<dbReference type="EMBL" id="DYWX01000141">
    <property type="protein sequence ID" value="HJF29043.1"/>
    <property type="molecule type" value="Genomic_DNA"/>
</dbReference>
<reference evidence="1" key="1">
    <citation type="journal article" date="2021" name="PeerJ">
        <title>Extensive microbial diversity within the chicken gut microbiome revealed by metagenomics and culture.</title>
        <authorList>
            <person name="Gilroy R."/>
            <person name="Ravi A."/>
            <person name="Getino M."/>
            <person name="Pursley I."/>
            <person name="Horton D.L."/>
            <person name="Alikhan N.F."/>
            <person name="Baker D."/>
            <person name="Gharbi K."/>
            <person name="Hall N."/>
            <person name="Watson M."/>
            <person name="Adriaenssens E.M."/>
            <person name="Foster-Nyarko E."/>
            <person name="Jarju S."/>
            <person name="Secka A."/>
            <person name="Antonio M."/>
            <person name="Oren A."/>
            <person name="Chaudhuri R.R."/>
            <person name="La Ragione R."/>
            <person name="Hildebrand F."/>
            <person name="Pallen M.J."/>
        </authorList>
    </citation>
    <scope>NUCLEOTIDE SEQUENCE</scope>
    <source>
        <strain evidence="1">CHK135-1449</strain>
    </source>
</reference>
<evidence type="ECO:0000313" key="2">
    <source>
        <dbReference type="EMBL" id="HJF29043.1"/>
    </source>
</evidence>
<name>A0A9D2UTI3_ACILW</name>
<dbReference type="EMBL" id="DYWX01000095">
    <property type="protein sequence ID" value="HJF28362.1"/>
    <property type="molecule type" value="Genomic_DNA"/>
</dbReference>